<protein>
    <submittedName>
        <fullName evidence="1">Argonaute family protein</fullName>
    </submittedName>
</protein>
<accession>A0ACC1Z2J0</accession>
<organism evidence="1 2">
    <name type="scientific">Melia azedarach</name>
    <name type="common">Chinaberry tree</name>
    <dbReference type="NCBI Taxonomy" id="155640"/>
    <lineage>
        <taxon>Eukaryota</taxon>
        <taxon>Viridiplantae</taxon>
        <taxon>Streptophyta</taxon>
        <taxon>Embryophyta</taxon>
        <taxon>Tracheophyta</taxon>
        <taxon>Spermatophyta</taxon>
        <taxon>Magnoliopsida</taxon>
        <taxon>eudicotyledons</taxon>
        <taxon>Gunneridae</taxon>
        <taxon>Pentapetalae</taxon>
        <taxon>rosids</taxon>
        <taxon>malvids</taxon>
        <taxon>Sapindales</taxon>
        <taxon>Meliaceae</taxon>
        <taxon>Melia</taxon>
    </lineage>
</organism>
<reference evidence="1 2" key="1">
    <citation type="journal article" date="2023" name="Science">
        <title>Complex scaffold remodeling in plant triterpene biosynthesis.</title>
        <authorList>
            <person name="De La Pena R."/>
            <person name="Hodgson H."/>
            <person name="Liu J.C."/>
            <person name="Stephenson M.J."/>
            <person name="Martin A.C."/>
            <person name="Owen C."/>
            <person name="Harkess A."/>
            <person name="Leebens-Mack J."/>
            <person name="Jimenez L.E."/>
            <person name="Osbourn A."/>
            <person name="Sattely E.S."/>
        </authorList>
    </citation>
    <scope>NUCLEOTIDE SEQUENCE [LARGE SCALE GENOMIC DNA]</scope>
    <source>
        <strain evidence="2">cv. JPN11</strain>
        <tissue evidence="1">Leaf</tissue>
    </source>
</reference>
<proteinExistence type="predicted"/>
<dbReference type="EMBL" id="CM051394">
    <property type="protein sequence ID" value="KAJ4730117.1"/>
    <property type="molecule type" value="Genomic_DNA"/>
</dbReference>
<evidence type="ECO:0000313" key="2">
    <source>
        <dbReference type="Proteomes" id="UP001164539"/>
    </source>
</evidence>
<dbReference type="Proteomes" id="UP001164539">
    <property type="component" value="Chromosome 1"/>
</dbReference>
<name>A0ACC1Z2J0_MELAZ</name>
<evidence type="ECO:0000313" key="1">
    <source>
        <dbReference type="EMBL" id="KAJ4730117.1"/>
    </source>
</evidence>
<sequence length="907" mass="101203">MEKSGGIEEAGQSPPLPSAPPVIPAHVKPEHVDLPFPKHSIMTRCGVGNNGRRISLLSNHFKVSVNVPAVVFYQYTVTISAEDKRSVEGKGIGRKVVDRLYQTYSSELAGKRFAYDGEKSLYTVGPLPQNKFEFTVVLEESHAKQESRSPSGGGSPIAGGKRSKHSFQSKTFKVEISYAAKIPLKSIAIALKGSELDSVAQDALRVLDIVLRQQAANRGCLLVRQSFFHDDSQNFVDVGGGVSGVRGFHSSFRPTQGGLSLNMDVSTTMILKPGPVIDFLIANQNVREPRYIDWVKAKKMLKNLRVKPRHRSMEFKIIGLSEKPCNQQFFPMKVKNTDGTNEGQTVEITVYEYFTKHCGIELTFSAYLPCLDVGKPKRPNYLPVELCSLVSLQRYTKSLSSMQRASLVEKSRQKPRERMQTLTDAVRSYSYDEDPVLVACGISIEKQLTHVDGRVLDIPKLKVGNSEDCIPRNGRWNFNNKRLLNPIHIERWIVVNFSARCDTSHISRELINCGRNKGILIERPFTLIEEDQQSRRANPVVRVERMFEQITEKLPGAPQFILCVLPERKNSDIYGPWKKKSLSDFGIATQCISPSKINDQYLTNVLLKINSKLGGINSLLAIEHSSLVPLVKDTPTMILGMDVSHGSPGRSDIPSIAAVVGSQYWPLISRYRASVRTQSSKVEMIDALYKPLANGNDDGTIRELLLDFYRTSGSRKPKQIIVFRDGVSESQFNQVLNIELEQIIKAYQHLGETDVPKFTVIVAQKNHHTKLFQASGPENVPPGTVVDTKIVHPRNYDFYVCAHAGMIGTSRPAHYHVLLDEIGFSPDDLQNLIHSLSYVYQRSTTAISIVAPICYAHLAAAQMGQFLKFEDSSDTSSEQRSITSSGSVLVPELPRLHKNVESSMFFC</sequence>
<keyword evidence="2" id="KW-1185">Reference proteome</keyword>
<gene>
    <name evidence="1" type="ORF">OWV82_002790</name>
</gene>
<comment type="caution">
    <text evidence="1">The sequence shown here is derived from an EMBL/GenBank/DDBJ whole genome shotgun (WGS) entry which is preliminary data.</text>
</comment>